<evidence type="ECO:0000256" key="1">
    <source>
        <dbReference type="ARBA" id="ARBA00022734"/>
    </source>
</evidence>
<dbReference type="InterPro" id="IPR001229">
    <property type="entry name" value="Jacalin-like_lectin_dom"/>
</dbReference>
<dbReference type="PROSITE" id="PS51752">
    <property type="entry name" value="JACALIN_LECTIN"/>
    <property type="match status" value="1"/>
</dbReference>
<dbReference type="Gene3D" id="2.100.10.30">
    <property type="entry name" value="Jacalin-like lectin domain"/>
    <property type="match status" value="2"/>
</dbReference>
<dbReference type="Proteomes" id="UP001055439">
    <property type="component" value="Chromosome 8"/>
</dbReference>
<evidence type="ECO:0000313" key="5">
    <source>
        <dbReference type="Proteomes" id="UP001055439"/>
    </source>
</evidence>
<organism evidence="4 5">
    <name type="scientific">Musa troglodytarum</name>
    <name type="common">fe'i banana</name>
    <dbReference type="NCBI Taxonomy" id="320322"/>
    <lineage>
        <taxon>Eukaryota</taxon>
        <taxon>Viridiplantae</taxon>
        <taxon>Streptophyta</taxon>
        <taxon>Embryophyta</taxon>
        <taxon>Tracheophyta</taxon>
        <taxon>Spermatophyta</taxon>
        <taxon>Magnoliopsida</taxon>
        <taxon>Liliopsida</taxon>
        <taxon>Zingiberales</taxon>
        <taxon>Musaceae</taxon>
        <taxon>Musa</taxon>
    </lineage>
</organism>
<reference evidence="4" key="1">
    <citation type="submission" date="2022-05" db="EMBL/GenBank/DDBJ databases">
        <title>The Musa troglodytarum L. genome provides insights into the mechanism of non-climacteric behaviour and enrichment of carotenoids.</title>
        <authorList>
            <person name="Wang J."/>
        </authorList>
    </citation>
    <scope>NUCLEOTIDE SEQUENCE</scope>
    <source>
        <tissue evidence="4">Leaf</tissue>
    </source>
</reference>
<feature type="region of interest" description="Disordered" evidence="2">
    <location>
        <begin position="1"/>
        <end position="24"/>
    </location>
</feature>
<dbReference type="AlphaFoldDB" id="A0A9E7HU21"/>
<dbReference type="CDD" id="cd09612">
    <property type="entry name" value="Jacalin"/>
    <property type="match status" value="1"/>
</dbReference>
<gene>
    <name evidence="4" type="ORF">MUK42_06292</name>
</gene>
<dbReference type="PANTHER" id="PTHR46506">
    <property type="entry name" value="OS05G0143600 PROTEIN"/>
    <property type="match status" value="1"/>
</dbReference>
<proteinExistence type="predicted"/>
<evidence type="ECO:0000313" key="4">
    <source>
        <dbReference type="EMBL" id="URE39930.1"/>
    </source>
</evidence>
<evidence type="ECO:0000256" key="2">
    <source>
        <dbReference type="SAM" id="MobiDB-lite"/>
    </source>
</evidence>
<dbReference type="SUPFAM" id="SSF51101">
    <property type="entry name" value="Mannose-binding lectins"/>
    <property type="match status" value="2"/>
</dbReference>
<sequence length="339" mass="36384">MAIRYKLPPSHLSSSPTSASVEEREEFGAHSTMNGAIKVGAWGGNGGSAYDMGPAYRIISVTVFSGDVVDAVDVTFTYYGKTETRHCGGSGGNPHEIVLEEDEYLVGMAGEVASYHGVVVCRRGGRRRGHHHHLLREDEDLTLRWHRKPWPRGRAVHLRSTPRSEPWRSAISCVHPISPSSPTSASVEEREEFGAHSTMNGAIKVGAWGGNGGSAFDMGPAYRIISVKIFSGDVIDAVDVTFTYYGKTETRHFGGSGGNPHELVLEEDEYLVGMAGEVASYHGVVVVGKLGLITNKKAYGPFGNTGGTPFSLPIAAGKISGFFGRDGQFLDAIGVYLEP</sequence>
<dbReference type="InterPro" id="IPR036404">
    <property type="entry name" value="Jacalin-like_lectin_dom_sf"/>
</dbReference>
<keyword evidence="5" id="KW-1185">Reference proteome</keyword>
<dbReference type="InterPro" id="IPR033734">
    <property type="entry name" value="Jacalin-like_lectin_dom_plant"/>
</dbReference>
<protein>
    <submittedName>
        <fullName evidence="4">Mannose glucose-specific lectin</fullName>
    </submittedName>
</protein>
<dbReference type="OrthoDB" id="581739at2759"/>
<feature type="domain" description="Jacalin-type lectin" evidence="3">
    <location>
        <begin position="202"/>
        <end position="339"/>
    </location>
</feature>
<evidence type="ECO:0000259" key="3">
    <source>
        <dbReference type="PROSITE" id="PS51752"/>
    </source>
</evidence>
<feature type="compositionally biased region" description="Low complexity" evidence="2">
    <location>
        <begin position="8"/>
        <end position="20"/>
    </location>
</feature>
<dbReference type="SMART" id="SM00915">
    <property type="entry name" value="Jacalin"/>
    <property type="match status" value="1"/>
</dbReference>
<name>A0A9E7HU21_9LILI</name>
<dbReference type="Pfam" id="PF01419">
    <property type="entry name" value="Jacalin"/>
    <property type="match status" value="2"/>
</dbReference>
<dbReference type="GO" id="GO:0030246">
    <property type="term" value="F:carbohydrate binding"/>
    <property type="evidence" value="ECO:0007669"/>
    <property type="project" value="UniProtKB-KW"/>
</dbReference>
<keyword evidence="1" id="KW-0430">Lectin</keyword>
<dbReference type="EMBL" id="CP097510">
    <property type="protein sequence ID" value="URE39930.1"/>
    <property type="molecule type" value="Genomic_DNA"/>
</dbReference>
<accession>A0A9E7HU21</accession>